<dbReference type="GO" id="GO:0002949">
    <property type="term" value="P:tRNA threonylcarbamoyladenosine modification"/>
    <property type="evidence" value="ECO:0007669"/>
    <property type="project" value="UniProtKB-UniRule"/>
</dbReference>
<dbReference type="RefSeq" id="WP_100258603.1">
    <property type="nucleotide sequence ID" value="NZ_CP011797.1"/>
</dbReference>
<accession>A0A2K8KV01</accession>
<keyword evidence="7 9" id="KW-0067">ATP-binding</keyword>
<dbReference type="EMBL" id="CP011797">
    <property type="protein sequence ID" value="ATX78412.1"/>
    <property type="molecule type" value="Genomic_DNA"/>
</dbReference>
<evidence type="ECO:0000259" key="10">
    <source>
        <dbReference type="PROSITE" id="PS51163"/>
    </source>
</evidence>
<evidence type="ECO:0000256" key="9">
    <source>
        <dbReference type="HAMAP-Rule" id="MF_01852"/>
    </source>
</evidence>
<dbReference type="PANTHER" id="PTHR17490:SF18">
    <property type="entry name" value="THREONYLCARBAMOYL-AMP SYNTHASE"/>
    <property type="match status" value="1"/>
</dbReference>
<evidence type="ECO:0000256" key="5">
    <source>
        <dbReference type="ARBA" id="ARBA00022695"/>
    </source>
</evidence>
<dbReference type="NCBIfam" id="TIGR00057">
    <property type="entry name" value="L-threonylcarbamoyladenylate synthase"/>
    <property type="match status" value="1"/>
</dbReference>
<dbReference type="GO" id="GO:0003725">
    <property type="term" value="F:double-stranded RNA binding"/>
    <property type="evidence" value="ECO:0007669"/>
    <property type="project" value="InterPro"/>
</dbReference>
<dbReference type="AlphaFoldDB" id="A0A2K8KV01"/>
<evidence type="ECO:0000256" key="6">
    <source>
        <dbReference type="ARBA" id="ARBA00022741"/>
    </source>
</evidence>
<evidence type="ECO:0000256" key="7">
    <source>
        <dbReference type="ARBA" id="ARBA00022840"/>
    </source>
</evidence>
<dbReference type="Gene3D" id="3.90.870.10">
    <property type="entry name" value="DHBP synthase"/>
    <property type="match status" value="1"/>
</dbReference>
<keyword evidence="12" id="KW-1185">Reference proteome</keyword>
<dbReference type="InterPro" id="IPR023535">
    <property type="entry name" value="TC-AMP_synthase"/>
</dbReference>
<dbReference type="Proteomes" id="UP000229757">
    <property type="component" value="Chromosome"/>
</dbReference>
<organism evidence="11 12">
    <name type="scientific">Reinekea forsetii</name>
    <dbReference type="NCBI Taxonomy" id="1336806"/>
    <lineage>
        <taxon>Bacteria</taxon>
        <taxon>Pseudomonadati</taxon>
        <taxon>Pseudomonadota</taxon>
        <taxon>Gammaproteobacteria</taxon>
        <taxon>Oceanospirillales</taxon>
        <taxon>Saccharospirillaceae</taxon>
        <taxon>Reinekea</taxon>
    </lineage>
</organism>
<dbReference type="PROSITE" id="PS51163">
    <property type="entry name" value="YRDC"/>
    <property type="match status" value="1"/>
</dbReference>
<dbReference type="GO" id="GO:0005737">
    <property type="term" value="C:cytoplasm"/>
    <property type="evidence" value="ECO:0007669"/>
    <property type="project" value="UniProtKB-SubCell"/>
</dbReference>
<comment type="similarity">
    <text evidence="9">Belongs to the SUA5 family. TsaC subfamily.</text>
</comment>
<evidence type="ECO:0000313" key="12">
    <source>
        <dbReference type="Proteomes" id="UP000229757"/>
    </source>
</evidence>
<dbReference type="InterPro" id="IPR006070">
    <property type="entry name" value="Sua5-like_dom"/>
</dbReference>
<reference evidence="11 12" key="1">
    <citation type="journal article" date="2017" name="Environ. Microbiol.">
        <title>Genomic and physiological analyses of 'Reinekea forsetii' reveal a versatile opportunistic lifestyle during spring algae blooms.</title>
        <authorList>
            <person name="Avci B."/>
            <person name="Hahnke R.L."/>
            <person name="Chafee M."/>
            <person name="Fischer T."/>
            <person name="Gruber-Vodicka H."/>
            <person name="Tegetmeyer H.E."/>
            <person name="Harder J."/>
            <person name="Fuchs B.M."/>
            <person name="Amann R.I."/>
            <person name="Teeling H."/>
        </authorList>
    </citation>
    <scope>NUCLEOTIDE SEQUENCE [LARGE SCALE GENOMIC DNA]</scope>
    <source>
        <strain evidence="11 12">Hel1_31_D35</strain>
    </source>
</reference>
<dbReference type="InterPro" id="IPR050156">
    <property type="entry name" value="TC-AMP_synthase_SUA5"/>
</dbReference>
<dbReference type="Pfam" id="PF01300">
    <property type="entry name" value="Sua5_yciO_yrdC"/>
    <property type="match status" value="1"/>
</dbReference>
<comment type="catalytic activity">
    <reaction evidence="8 9">
        <text>L-threonine + hydrogencarbonate + ATP = L-threonylcarbamoyladenylate + diphosphate + H2O</text>
        <dbReference type="Rhea" id="RHEA:36407"/>
        <dbReference type="ChEBI" id="CHEBI:15377"/>
        <dbReference type="ChEBI" id="CHEBI:17544"/>
        <dbReference type="ChEBI" id="CHEBI:30616"/>
        <dbReference type="ChEBI" id="CHEBI:33019"/>
        <dbReference type="ChEBI" id="CHEBI:57926"/>
        <dbReference type="ChEBI" id="CHEBI:73682"/>
        <dbReference type="EC" id="2.7.7.87"/>
    </reaction>
</comment>
<protein>
    <recommendedName>
        <fullName evidence="9">Threonylcarbamoyl-AMP synthase</fullName>
        <shortName evidence="9">TC-AMP synthase</shortName>
        <ecNumber evidence="9">2.7.7.87</ecNumber>
    </recommendedName>
    <alternativeName>
        <fullName evidence="9">L-threonylcarbamoyladenylate synthase</fullName>
    </alternativeName>
    <alternativeName>
        <fullName evidence="9">t(6)A37 threonylcarbamoyladenosine biosynthesis protein TsaC</fullName>
    </alternativeName>
    <alternativeName>
        <fullName evidence="9">tRNA threonylcarbamoyladenosine biosynthesis protein TsaC</fullName>
    </alternativeName>
</protein>
<evidence type="ECO:0000256" key="1">
    <source>
        <dbReference type="ARBA" id="ARBA00004496"/>
    </source>
</evidence>
<keyword evidence="2 9" id="KW-0963">Cytoplasm</keyword>
<proteinExistence type="inferred from homology"/>
<keyword evidence="3 9" id="KW-0808">Transferase</keyword>
<keyword evidence="6 9" id="KW-0547">Nucleotide-binding</keyword>
<evidence type="ECO:0000256" key="8">
    <source>
        <dbReference type="ARBA" id="ARBA00048366"/>
    </source>
</evidence>
<keyword evidence="5 9" id="KW-0548">Nucleotidyltransferase</keyword>
<dbReference type="GO" id="GO:0061710">
    <property type="term" value="F:L-threonylcarbamoyladenylate synthase"/>
    <property type="evidence" value="ECO:0007669"/>
    <property type="project" value="UniProtKB-EC"/>
</dbReference>
<sequence length="186" mass="20484">MHPYSLPIRQAVAIIQRGGLIAYPTEGVFGLGCNPFDGAAVARLLALKQRPLHKGLILISDRVERFEPFLAPLTDAHWQRLCSRWPGPMTWTVPHNGTLPEWITGGRSTVAIRVTAHPVAANLCAQFGQPLVSTSANRQGRPALERQLQVRQQLANELDFIVPGRVLTPGKASQIEDLISGQRYRA</sequence>
<feature type="domain" description="YrdC-like" evidence="10">
    <location>
        <begin position="5"/>
        <end position="186"/>
    </location>
</feature>
<evidence type="ECO:0000256" key="3">
    <source>
        <dbReference type="ARBA" id="ARBA00022679"/>
    </source>
</evidence>
<dbReference type="GO" id="GO:0005524">
    <property type="term" value="F:ATP binding"/>
    <property type="evidence" value="ECO:0007669"/>
    <property type="project" value="UniProtKB-UniRule"/>
</dbReference>
<dbReference type="InterPro" id="IPR017945">
    <property type="entry name" value="DHBP_synth_RibB-like_a/b_dom"/>
</dbReference>
<dbReference type="HAMAP" id="MF_01852">
    <property type="entry name" value="TsaC"/>
    <property type="match status" value="1"/>
</dbReference>
<dbReference type="EC" id="2.7.7.87" evidence="9"/>
<dbReference type="SUPFAM" id="SSF55821">
    <property type="entry name" value="YrdC/RibB"/>
    <property type="match status" value="1"/>
</dbReference>
<dbReference type="PANTHER" id="PTHR17490">
    <property type="entry name" value="SUA5"/>
    <property type="match status" value="1"/>
</dbReference>
<comment type="function">
    <text evidence="9">Required for the formation of a threonylcarbamoyl group on adenosine at position 37 (t(6)A37) in tRNAs that read codons beginning with adenine. Catalyzes the conversion of L-threonine, HCO(3)(-)/CO(2) and ATP to give threonylcarbamoyl-AMP (TC-AMP) as the acyladenylate intermediate, with the release of diphosphate.</text>
</comment>
<dbReference type="GO" id="GO:0000049">
    <property type="term" value="F:tRNA binding"/>
    <property type="evidence" value="ECO:0007669"/>
    <property type="project" value="TreeGrafter"/>
</dbReference>
<comment type="subcellular location">
    <subcellularLocation>
        <location evidence="1 9">Cytoplasm</location>
    </subcellularLocation>
</comment>
<name>A0A2K8KV01_9GAMM</name>
<dbReference type="GO" id="GO:0006450">
    <property type="term" value="P:regulation of translational fidelity"/>
    <property type="evidence" value="ECO:0007669"/>
    <property type="project" value="TreeGrafter"/>
</dbReference>
<evidence type="ECO:0000256" key="2">
    <source>
        <dbReference type="ARBA" id="ARBA00022490"/>
    </source>
</evidence>
<evidence type="ECO:0000313" key="11">
    <source>
        <dbReference type="EMBL" id="ATX78412.1"/>
    </source>
</evidence>
<dbReference type="OrthoDB" id="9814580at2"/>
<evidence type="ECO:0000256" key="4">
    <source>
        <dbReference type="ARBA" id="ARBA00022694"/>
    </source>
</evidence>
<dbReference type="KEGG" id="rfo:REIFOR_03309"/>
<keyword evidence="4 9" id="KW-0819">tRNA processing</keyword>
<gene>
    <name evidence="11" type="primary">rimN</name>
    <name evidence="9" type="synonym">tsaC</name>
    <name evidence="11" type="ORF">REIFOR_03309</name>
</gene>